<feature type="transmembrane region" description="Helical" evidence="1">
    <location>
        <begin position="82"/>
        <end position="103"/>
    </location>
</feature>
<evidence type="ECO:0000313" key="2">
    <source>
        <dbReference type="EMBL" id="KZN33686.1"/>
    </source>
</evidence>
<gene>
    <name evidence="2" type="ORF">N475_20140</name>
</gene>
<dbReference type="AlphaFoldDB" id="A0A166VTI8"/>
<accession>A0A166VTI8</accession>
<keyword evidence="1" id="KW-0812">Transmembrane</keyword>
<evidence type="ECO:0000313" key="3">
    <source>
        <dbReference type="Proteomes" id="UP000076643"/>
    </source>
</evidence>
<reference evidence="2 3" key="1">
    <citation type="submission" date="2013-07" db="EMBL/GenBank/DDBJ databases">
        <title>Comparative Genomic and Metabolomic Analysis of Twelve Strains of Pseudoalteromonas luteoviolacea.</title>
        <authorList>
            <person name="Vynne N.G."/>
            <person name="Mansson M."/>
            <person name="Gram L."/>
        </authorList>
    </citation>
    <scope>NUCLEOTIDE SEQUENCE [LARGE SCALE GENOMIC DNA]</scope>
    <source>
        <strain evidence="2 3">DSM 6061</strain>
    </source>
</reference>
<evidence type="ECO:0000256" key="1">
    <source>
        <dbReference type="SAM" id="Phobius"/>
    </source>
</evidence>
<dbReference type="Proteomes" id="UP000076643">
    <property type="component" value="Unassembled WGS sequence"/>
</dbReference>
<organism evidence="2 3">
    <name type="scientific">Pseudoalteromonas luteoviolacea DSM 6061</name>
    <dbReference type="NCBI Taxonomy" id="1365250"/>
    <lineage>
        <taxon>Bacteria</taxon>
        <taxon>Pseudomonadati</taxon>
        <taxon>Pseudomonadota</taxon>
        <taxon>Gammaproteobacteria</taxon>
        <taxon>Alteromonadales</taxon>
        <taxon>Pseudoalteromonadaceae</taxon>
        <taxon>Pseudoalteromonas</taxon>
    </lineage>
</organism>
<keyword evidence="3" id="KW-1185">Reference proteome</keyword>
<name>A0A166VTI8_9GAMM</name>
<sequence length="112" mass="12428">MLITKVSFESFNASQTMATLISYVITSFSSPPSGIVLQSIPVYLVEQNVTYLFILFGVTLCILTCSIELLTESKLVRSKRSAAVLTTAIGLIFVYLYLFSWNYSSQCAPFLC</sequence>
<protein>
    <submittedName>
        <fullName evidence="2">Uncharacterized protein</fullName>
    </submittedName>
</protein>
<comment type="caution">
    <text evidence="2">The sequence shown here is derived from an EMBL/GenBank/DDBJ whole genome shotgun (WGS) entry which is preliminary data.</text>
</comment>
<feature type="transmembrane region" description="Helical" evidence="1">
    <location>
        <begin position="50"/>
        <end position="70"/>
    </location>
</feature>
<keyword evidence="1" id="KW-0472">Membrane</keyword>
<dbReference type="PATRIC" id="fig|1365250.3.peg.3737"/>
<keyword evidence="1" id="KW-1133">Transmembrane helix</keyword>
<proteinExistence type="predicted"/>
<feature type="transmembrane region" description="Helical" evidence="1">
    <location>
        <begin position="20"/>
        <end position="44"/>
    </location>
</feature>
<dbReference type="EMBL" id="AUYB01000122">
    <property type="protein sequence ID" value="KZN33686.1"/>
    <property type="molecule type" value="Genomic_DNA"/>
</dbReference>